<feature type="region of interest" description="Disordered" evidence="2">
    <location>
        <begin position="58"/>
        <end position="81"/>
    </location>
</feature>
<accession>A0A1B9TVX9</accession>
<dbReference type="Proteomes" id="UP000702952">
    <property type="component" value="Unassembled WGS sequence"/>
</dbReference>
<dbReference type="RefSeq" id="WP_025590874.1">
    <property type="nucleotide sequence ID" value="NZ_CP123840.1"/>
</dbReference>
<protein>
    <submittedName>
        <fullName evidence="3">Type II toxin-antitoxin system Phd/YefM family antitoxin</fullName>
    </submittedName>
</protein>
<organism evidence="3 4">
    <name type="scientific">Agrobacterium tumefaciens</name>
    <dbReference type="NCBI Taxonomy" id="358"/>
    <lineage>
        <taxon>Bacteria</taxon>
        <taxon>Pseudomonadati</taxon>
        <taxon>Pseudomonadota</taxon>
        <taxon>Alphaproteobacteria</taxon>
        <taxon>Hyphomicrobiales</taxon>
        <taxon>Rhizobiaceae</taxon>
        <taxon>Rhizobium/Agrobacterium group</taxon>
        <taxon>Agrobacterium</taxon>
        <taxon>Agrobacterium tumefaciens complex</taxon>
    </lineage>
</organism>
<evidence type="ECO:0000313" key="3">
    <source>
        <dbReference type="EMBL" id="NTC26545.1"/>
    </source>
</evidence>
<sequence>MIDTCRSKAGFTRDDQRESAQLAPQTITRKGKPSVVVVSAEEWLKKITRRGSPAEFLSASPLYGADLDTERQHDEPRGLSL</sequence>
<comment type="caution">
    <text evidence="3">The sequence shown here is derived from an EMBL/GenBank/DDBJ whole genome shotgun (WGS) entry which is preliminary data.</text>
</comment>
<comment type="similarity">
    <text evidence="1">Belongs to the phD/YefM antitoxin family.</text>
</comment>
<evidence type="ECO:0000256" key="1">
    <source>
        <dbReference type="ARBA" id="ARBA00009981"/>
    </source>
</evidence>
<evidence type="ECO:0000313" key="4">
    <source>
        <dbReference type="Proteomes" id="UP000702952"/>
    </source>
</evidence>
<dbReference type="Gene3D" id="3.40.1620.10">
    <property type="entry name" value="YefM-like domain"/>
    <property type="match status" value="1"/>
</dbReference>
<reference evidence="3" key="1">
    <citation type="journal article" date="2020" name="Science">
        <title>Unexpected conservation and global transmission of agrobacterial virulence plasmids.</title>
        <authorList>
            <person name="Weisberg A.J."/>
            <person name="Davis E.W. 2nd"/>
            <person name="Tabima J."/>
            <person name="Belcher M.S."/>
            <person name="Miller M."/>
            <person name="Kuo C.H."/>
            <person name="Loper J.E."/>
            <person name="Grunwald N.J."/>
            <person name="Putnam M.L."/>
            <person name="Chang J.H."/>
        </authorList>
    </citation>
    <scope>NUCLEOTIDE SEQUENCE</scope>
    <source>
        <strain evidence="3">17-1853-1a</strain>
    </source>
</reference>
<name>A0A1B9TVX9_AGRTU</name>
<evidence type="ECO:0000256" key="2">
    <source>
        <dbReference type="SAM" id="MobiDB-lite"/>
    </source>
</evidence>
<feature type="region of interest" description="Disordered" evidence="2">
    <location>
        <begin position="1"/>
        <end position="31"/>
    </location>
</feature>
<dbReference type="AlphaFoldDB" id="A0A1B9TVX9"/>
<gene>
    <name evidence="3" type="ORF">G6M46_00015</name>
</gene>
<dbReference type="InterPro" id="IPR036165">
    <property type="entry name" value="YefM-like_sf"/>
</dbReference>
<feature type="compositionally biased region" description="Basic and acidic residues" evidence="2">
    <location>
        <begin position="68"/>
        <end position="81"/>
    </location>
</feature>
<proteinExistence type="inferred from homology"/>
<dbReference type="EMBL" id="JAAMAY010000001">
    <property type="protein sequence ID" value="NTC26545.1"/>
    <property type="molecule type" value="Genomic_DNA"/>
</dbReference>
<dbReference type="SUPFAM" id="SSF143120">
    <property type="entry name" value="YefM-like"/>
    <property type="match status" value="1"/>
</dbReference>
<dbReference type="NCBIfam" id="TIGR01552">
    <property type="entry name" value="phd_fam"/>
    <property type="match status" value="1"/>
</dbReference>